<dbReference type="Proteomes" id="UP001165041">
    <property type="component" value="Unassembled WGS sequence"/>
</dbReference>
<gene>
    <name evidence="1" type="ORF">Kpho02_75700</name>
</gene>
<evidence type="ECO:0000313" key="2">
    <source>
        <dbReference type="Proteomes" id="UP001165041"/>
    </source>
</evidence>
<dbReference type="EMBL" id="BSSA01000051">
    <property type="protein sequence ID" value="GLW75273.1"/>
    <property type="molecule type" value="Genomic_DNA"/>
</dbReference>
<evidence type="ECO:0000313" key="1">
    <source>
        <dbReference type="EMBL" id="GLW75273.1"/>
    </source>
</evidence>
<name>A0A9W6V6G4_9ACTN</name>
<sequence length="123" mass="13743">MGATFYVSADRSAAPAWPFTEQQLVEAVRRHWPESTAGVVPRGALEIDVRVGDERCAIVYHHDLRFFAFRDREPLEAPVLVLHTLLKDLAPTTPAVRWSTDDGSPEPFDLRADAAQVAEDFGR</sequence>
<proteinExistence type="predicted"/>
<protein>
    <submittedName>
        <fullName evidence="1">Uncharacterized protein</fullName>
    </submittedName>
</protein>
<comment type="caution">
    <text evidence="1">The sequence shown here is derived from an EMBL/GenBank/DDBJ whole genome shotgun (WGS) entry which is preliminary data.</text>
</comment>
<reference evidence="1" key="1">
    <citation type="submission" date="2023-02" db="EMBL/GenBank/DDBJ databases">
        <title>Kitasatospora phosalacinea NBRC 14627.</title>
        <authorList>
            <person name="Ichikawa N."/>
            <person name="Sato H."/>
            <person name="Tonouchi N."/>
        </authorList>
    </citation>
    <scope>NUCLEOTIDE SEQUENCE</scope>
    <source>
        <strain evidence="1">NBRC 14627</strain>
    </source>
</reference>
<dbReference type="AlphaFoldDB" id="A0A9W6V6G4"/>
<dbReference type="RefSeq" id="WP_285740812.1">
    <property type="nucleotide sequence ID" value="NZ_BSSA01000051.1"/>
</dbReference>
<organism evidence="1 2">
    <name type="scientific">Kitasatospora phosalacinea</name>
    <dbReference type="NCBI Taxonomy" id="2065"/>
    <lineage>
        <taxon>Bacteria</taxon>
        <taxon>Bacillati</taxon>
        <taxon>Actinomycetota</taxon>
        <taxon>Actinomycetes</taxon>
        <taxon>Kitasatosporales</taxon>
        <taxon>Streptomycetaceae</taxon>
        <taxon>Kitasatospora</taxon>
    </lineage>
</organism>
<accession>A0A9W6V6G4</accession>